<organism evidence="4">
    <name type="scientific">hydrocarbon metagenome</name>
    <dbReference type="NCBI Taxonomy" id="938273"/>
    <lineage>
        <taxon>unclassified sequences</taxon>
        <taxon>metagenomes</taxon>
        <taxon>ecological metagenomes</taxon>
    </lineage>
</organism>
<dbReference type="PANTHER" id="PTHR43204">
    <property type="entry name" value="ABC TRANSPORTER I FAMILY MEMBER 6, CHLOROPLASTIC"/>
    <property type="match status" value="1"/>
</dbReference>
<keyword evidence="2" id="KW-0067">ATP-binding</keyword>
<dbReference type="SUPFAM" id="SSF52540">
    <property type="entry name" value="P-loop containing nucleoside triphosphate hydrolases"/>
    <property type="match status" value="1"/>
</dbReference>
<sequence length="270" mass="29845">MRSGSPPGKCLLHLSTNTLIECRMLEITDLHVNVGDKEVLHDINLRIGEGETHALMGPNGSGKSTLLMAIMGFGNLTVTSGSIVFKERDITRLPINERARMGIGMLFQRPPTIAGLKLGKLLSATSRGLSEEDILRYARSVNMDEFLDRDINVGFSGGEIKRSELLQLKVQQPDLVMLDEPESGVDLENMALMGGAIAGLLEKDIHMVERHKSGLIITHTGYILDYLDADQGHVMIDGQIRCHGNPREILRVVKEKGYRECFRCPACVRV</sequence>
<name>A0A0W8FKF7_9ZZZZ</name>
<evidence type="ECO:0000256" key="2">
    <source>
        <dbReference type="ARBA" id="ARBA00022840"/>
    </source>
</evidence>
<dbReference type="AlphaFoldDB" id="A0A0W8FKF7"/>
<reference evidence="4" key="1">
    <citation type="journal article" date="2015" name="Proc. Natl. Acad. Sci. U.S.A.">
        <title>Networks of energetic and metabolic interactions define dynamics in microbial communities.</title>
        <authorList>
            <person name="Embree M."/>
            <person name="Liu J.K."/>
            <person name="Al-Bassam M.M."/>
            <person name="Zengler K."/>
        </authorList>
    </citation>
    <scope>NUCLEOTIDE SEQUENCE</scope>
</reference>
<evidence type="ECO:0000259" key="3">
    <source>
        <dbReference type="PROSITE" id="PS50893"/>
    </source>
</evidence>
<protein>
    <submittedName>
        <fullName evidence="4">Iron-sulfur cluster assembly atpase protein sufc</fullName>
    </submittedName>
</protein>
<dbReference type="EMBL" id="LNQE01001067">
    <property type="protein sequence ID" value="KUG21386.1"/>
    <property type="molecule type" value="Genomic_DNA"/>
</dbReference>
<keyword evidence="1" id="KW-0547">Nucleotide-binding</keyword>
<dbReference type="InterPro" id="IPR010230">
    <property type="entry name" value="FeS-cluster_ATPase_SufC"/>
</dbReference>
<comment type="caution">
    <text evidence="4">The sequence shown here is derived from an EMBL/GenBank/DDBJ whole genome shotgun (WGS) entry which is preliminary data.</text>
</comment>
<dbReference type="InterPro" id="IPR027417">
    <property type="entry name" value="P-loop_NTPase"/>
</dbReference>
<dbReference type="InterPro" id="IPR003593">
    <property type="entry name" value="AAA+_ATPase"/>
</dbReference>
<dbReference type="CDD" id="cd03217">
    <property type="entry name" value="ABC_FeS_Assembly"/>
    <property type="match status" value="1"/>
</dbReference>
<evidence type="ECO:0000256" key="1">
    <source>
        <dbReference type="ARBA" id="ARBA00022741"/>
    </source>
</evidence>
<dbReference type="GO" id="GO:0016887">
    <property type="term" value="F:ATP hydrolysis activity"/>
    <property type="evidence" value="ECO:0007669"/>
    <property type="project" value="InterPro"/>
</dbReference>
<dbReference type="Pfam" id="PF00005">
    <property type="entry name" value="ABC_tran"/>
    <property type="match status" value="1"/>
</dbReference>
<dbReference type="PANTHER" id="PTHR43204:SF1">
    <property type="entry name" value="ABC TRANSPORTER I FAMILY MEMBER 6, CHLOROPLASTIC"/>
    <property type="match status" value="1"/>
</dbReference>
<dbReference type="PROSITE" id="PS50893">
    <property type="entry name" value="ABC_TRANSPORTER_2"/>
    <property type="match status" value="1"/>
</dbReference>
<dbReference type="InterPro" id="IPR003439">
    <property type="entry name" value="ABC_transporter-like_ATP-bd"/>
</dbReference>
<feature type="domain" description="ABC transporter" evidence="3">
    <location>
        <begin position="25"/>
        <end position="262"/>
    </location>
</feature>
<evidence type="ECO:0000313" key="4">
    <source>
        <dbReference type="EMBL" id="KUG21386.1"/>
    </source>
</evidence>
<dbReference type="SMART" id="SM00382">
    <property type="entry name" value="AAA"/>
    <property type="match status" value="1"/>
</dbReference>
<accession>A0A0W8FKF7</accession>
<dbReference type="GO" id="GO:0005524">
    <property type="term" value="F:ATP binding"/>
    <property type="evidence" value="ECO:0007669"/>
    <property type="project" value="UniProtKB-KW"/>
</dbReference>
<dbReference type="Gene3D" id="3.40.50.300">
    <property type="entry name" value="P-loop containing nucleotide triphosphate hydrolases"/>
    <property type="match status" value="1"/>
</dbReference>
<gene>
    <name evidence="4" type="ORF">ASZ90_008856</name>
</gene>
<proteinExistence type="predicted"/>